<dbReference type="KEGG" id="mds:MDIS_02520"/>
<feature type="transmembrane region" description="Helical" evidence="1">
    <location>
        <begin position="90"/>
        <end position="111"/>
    </location>
</feature>
<evidence type="ECO:0000313" key="3">
    <source>
        <dbReference type="Proteomes" id="UP000289629"/>
    </source>
</evidence>
<dbReference type="AlphaFoldDB" id="A0AAJ5NRZ5"/>
<protein>
    <submittedName>
        <fullName evidence="2">Uncharacterized protein</fullName>
    </submittedName>
</protein>
<dbReference type="Proteomes" id="UP000289629">
    <property type="component" value="Chromosome"/>
</dbReference>
<proteinExistence type="predicted"/>
<feature type="transmembrane region" description="Helical" evidence="1">
    <location>
        <begin position="15"/>
        <end position="34"/>
    </location>
</feature>
<reference evidence="2 3" key="1">
    <citation type="submission" date="2019-01" db="EMBL/GenBank/DDBJ databases">
        <authorList>
            <consortium name="Pathogen Informatics"/>
        </authorList>
    </citation>
    <scope>NUCLEOTIDE SEQUENCE [LARGE SCALE GENOMIC DNA]</scope>
    <source>
        <strain evidence="2 3">NCTC10125</strain>
    </source>
</reference>
<dbReference type="EMBL" id="LR214971">
    <property type="protein sequence ID" value="VEU61988.1"/>
    <property type="molecule type" value="Genomic_DNA"/>
</dbReference>
<sequence>MDDKDFDVVERTPEMRFLEFIFFFLILMFILSIIQKTLNHKFLITFYFRKVFNFFLKLEQKEKTEINQIFLTGYEKAKEIITKNNLKVKIITLILAFLLLAMTIFFILYKIFIFSPNNIETSFLFMHPESFVQLAFQTIFLPSFVYLQFGVRKKLLTKFEKKIKNFNFIAGDNYFFDRDYENFELPETKIPRKSGNLHSKKRDNFPLSFIILRKYFSLWKLKTDELINLYYFLIWGSHLQESDSTTPSYQFLYKDFVMVLKNQKKDKNAI</sequence>
<organism evidence="2 3">
    <name type="scientific">Mesomycoplasma dispar</name>
    <dbReference type="NCBI Taxonomy" id="86660"/>
    <lineage>
        <taxon>Bacteria</taxon>
        <taxon>Bacillati</taxon>
        <taxon>Mycoplasmatota</taxon>
        <taxon>Mycoplasmoidales</taxon>
        <taxon>Metamycoplasmataceae</taxon>
        <taxon>Mesomycoplasma</taxon>
    </lineage>
</organism>
<accession>A0AAJ5NRZ5</accession>
<keyword evidence="1" id="KW-1133">Transmembrane helix</keyword>
<dbReference type="RefSeq" id="WP_044635486.1">
    <property type="nucleotide sequence ID" value="NZ_CP007229.1"/>
</dbReference>
<gene>
    <name evidence="2" type="ORF">NCTC10125_00482</name>
</gene>
<keyword evidence="1" id="KW-0812">Transmembrane</keyword>
<feature type="transmembrane region" description="Helical" evidence="1">
    <location>
        <begin position="131"/>
        <end position="151"/>
    </location>
</feature>
<evidence type="ECO:0000256" key="1">
    <source>
        <dbReference type="SAM" id="Phobius"/>
    </source>
</evidence>
<name>A0AAJ5NRZ5_9BACT</name>
<keyword evidence="1" id="KW-0472">Membrane</keyword>
<evidence type="ECO:0000313" key="2">
    <source>
        <dbReference type="EMBL" id="VEU61988.1"/>
    </source>
</evidence>